<name>A6HCR6_RAT</name>
<feature type="signal peptide" evidence="2">
    <location>
        <begin position="1"/>
        <end position="19"/>
    </location>
</feature>
<keyword evidence="1" id="KW-0472">Membrane</keyword>
<evidence type="ECO:0000256" key="1">
    <source>
        <dbReference type="SAM" id="Phobius"/>
    </source>
</evidence>
<evidence type="ECO:0000313" key="3">
    <source>
        <dbReference type="EMBL" id="EDM03821.1"/>
    </source>
</evidence>
<keyword evidence="2" id="KW-0732">Signal</keyword>
<gene>
    <name evidence="3" type="ORF">rCG_33625</name>
</gene>
<dbReference type="EMBL" id="CH473948">
    <property type="protein sequence ID" value="EDM03821.1"/>
    <property type="molecule type" value="Genomic_DNA"/>
</dbReference>
<evidence type="ECO:0000313" key="4">
    <source>
        <dbReference type="Proteomes" id="UP000234681"/>
    </source>
</evidence>
<accession>A6HCR6</accession>
<protein>
    <submittedName>
        <fullName evidence="3">RCG33625, isoform CRA_b</fullName>
    </submittedName>
</protein>
<organism evidence="3 4">
    <name type="scientific">Rattus norvegicus</name>
    <name type="common">Rat</name>
    <dbReference type="NCBI Taxonomy" id="10116"/>
    <lineage>
        <taxon>Eukaryota</taxon>
        <taxon>Metazoa</taxon>
        <taxon>Chordata</taxon>
        <taxon>Craniata</taxon>
        <taxon>Vertebrata</taxon>
        <taxon>Euteleostomi</taxon>
        <taxon>Mammalia</taxon>
        <taxon>Eutheria</taxon>
        <taxon>Euarchontoglires</taxon>
        <taxon>Glires</taxon>
        <taxon>Rodentia</taxon>
        <taxon>Myomorpha</taxon>
        <taxon>Muroidea</taxon>
        <taxon>Muridae</taxon>
        <taxon>Murinae</taxon>
        <taxon>Rattus</taxon>
    </lineage>
</organism>
<dbReference type="AlphaFoldDB" id="A6HCR6"/>
<keyword evidence="1" id="KW-1133">Transmembrane helix</keyword>
<proteinExistence type="predicted"/>
<dbReference type="Proteomes" id="UP000234681">
    <property type="component" value="Chromosome 10"/>
</dbReference>
<evidence type="ECO:0000256" key="2">
    <source>
        <dbReference type="SAM" id="SignalP"/>
    </source>
</evidence>
<sequence>MMDMTRIKVICTKWTMCVCQCLQAGVSMQVSTPEVRSLEPQSPAPSRCARRQALVFGWGLSQLVLQLTWGLSFCPVLILSMFT</sequence>
<keyword evidence="1" id="KW-0812">Transmembrane</keyword>
<feature type="transmembrane region" description="Helical" evidence="1">
    <location>
        <begin position="55"/>
        <end position="82"/>
    </location>
</feature>
<reference evidence="3 4" key="1">
    <citation type="submission" date="2005-07" db="EMBL/GenBank/DDBJ databases">
        <authorList>
            <person name="Mural R.J."/>
            <person name="Li P.W."/>
            <person name="Adams M.D."/>
            <person name="Amanatides P.G."/>
            <person name="Baden-Tillson H."/>
            <person name="Barnstead M."/>
            <person name="Chin S.H."/>
            <person name="Dew I."/>
            <person name="Evans C.A."/>
            <person name="Ferriera S."/>
            <person name="Flanigan M."/>
            <person name="Fosler C."/>
            <person name="Glodek A."/>
            <person name="Gu Z."/>
            <person name="Holt R.A."/>
            <person name="Jennings D."/>
            <person name="Kraft C.L."/>
            <person name="Lu F."/>
            <person name="Nguyen T."/>
            <person name="Nusskern D.R."/>
            <person name="Pfannkoch C.M."/>
            <person name="Sitter C."/>
            <person name="Sutton G.G."/>
            <person name="Venter J.C."/>
            <person name="Wang Z."/>
            <person name="Woodage T."/>
            <person name="Zheng X.H."/>
            <person name="Zhong F."/>
        </authorList>
    </citation>
    <scope>NUCLEOTIDE SEQUENCE [LARGE SCALE GENOMIC DNA]</scope>
    <source>
        <strain>BN</strain>
        <strain evidence="4">Sprague-Dawley</strain>
    </source>
</reference>
<feature type="chain" id="PRO_5039902592" evidence="2">
    <location>
        <begin position="20"/>
        <end position="83"/>
    </location>
</feature>